<dbReference type="Proteomes" id="UP000032452">
    <property type="component" value="Unassembled WGS sequence"/>
</dbReference>
<dbReference type="AlphaFoldDB" id="A0A0D8ZT95"/>
<name>A0A0D8ZT95_9CYAN</name>
<dbReference type="RefSeq" id="WP_045054701.1">
    <property type="nucleotide sequence ID" value="NZ_CAWMDP010000046.1"/>
</dbReference>
<dbReference type="OrthoDB" id="466450at2"/>
<reference evidence="1 2" key="1">
    <citation type="submission" date="2015-02" db="EMBL/GenBank/DDBJ databases">
        <title>Draft genome of a novel marine cyanobacterium (Chroococcales) isolated from South Atlantic Ocean.</title>
        <authorList>
            <person name="Rigonato J."/>
            <person name="Alvarenga D.O."/>
            <person name="Branco L.H."/>
            <person name="Varani A.M."/>
            <person name="Brandini F.P."/>
            <person name="Fiore M.F."/>
        </authorList>
    </citation>
    <scope>NUCLEOTIDE SEQUENCE [LARGE SCALE GENOMIC DNA]</scope>
    <source>
        <strain evidence="1 2">CENA595</strain>
    </source>
</reference>
<proteinExistence type="predicted"/>
<protein>
    <submittedName>
        <fullName evidence="1">Uncharacterized protein</fullName>
    </submittedName>
</protein>
<gene>
    <name evidence="1" type="ORF">UH38_10895</name>
</gene>
<evidence type="ECO:0000313" key="2">
    <source>
        <dbReference type="Proteomes" id="UP000032452"/>
    </source>
</evidence>
<evidence type="ECO:0000313" key="1">
    <source>
        <dbReference type="EMBL" id="KJH71597.1"/>
    </source>
</evidence>
<accession>A0A0D8ZT95</accession>
<comment type="caution">
    <text evidence="1">The sequence shown here is derived from an EMBL/GenBank/DDBJ whole genome shotgun (WGS) entry which is preliminary data.</text>
</comment>
<keyword evidence="2" id="KW-1185">Reference proteome</keyword>
<dbReference type="STRING" id="1618023.UH38_10895"/>
<sequence>MRCAISSRAGQVLARGSLIIQTNEDGQQTLVFQTDRGKLIPGGTIDADGDLTQASEELFRQFYKTWGMTEMTLTAKPNI</sequence>
<organism evidence="1 2">
    <name type="scientific">Aliterella atlantica CENA595</name>
    <dbReference type="NCBI Taxonomy" id="1618023"/>
    <lineage>
        <taxon>Bacteria</taxon>
        <taxon>Bacillati</taxon>
        <taxon>Cyanobacteriota</taxon>
        <taxon>Cyanophyceae</taxon>
        <taxon>Chroococcidiopsidales</taxon>
        <taxon>Aliterellaceae</taxon>
        <taxon>Aliterella</taxon>
    </lineage>
</organism>
<dbReference type="EMBL" id="JYON01000010">
    <property type="protein sequence ID" value="KJH71597.1"/>
    <property type="molecule type" value="Genomic_DNA"/>
</dbReference>